<sequence length="222" mass="24540">MKRLPPPRATGRRPRNSLSAPGPMRSTATECRWINSPRGNKGKTTHAPGADPLPHRRRFVGPGLRHTAPPSRRDADERGNISQEEELRLSLRKVGVDGRTEGASGSKTQRRGVDCKQRKETSAAYPGSVVRGRHTPGHHVPRNLTQLQVVRCRGRELWYITHVVTEATAPPLDYKGTPRRVKYIDAKAVSMAPTGQQVYTAVEIETCRPELAGLGCGLMMPY</sequence>
<evidence type="ECO:0000313" key="3">
    <source>
        <dbReference type="Proteomes" id="UP001153269"/>
    </source>
</evidence>
<comment type="caution">
    <text evidence="2">The sequence shown here is derived from an EMBL/GenBank/DDBJ whole genome shotgun (WGS) entry which is preliminary data.</text>
</comment>
<feature type="compositionally biased region" description="Basic and acidic residues" evidence="1">
    <location>
        <begin position="111"/>
        <end position="121"/>
    </location>
</feature>
<feature type="compositionally biased region" description="Basic and acidic residues" evidence="1">
    <location>
        <begin position="71"/>
        <end position="100"/>
    </location>
</feature>
<evidence type="ECO:0000256" key="1">
    <source>
        <dbReference type="SAM" id="MobiDB-lite"/>
    </source>
</evidence>
<organism evidence="2 3">
    <name type="scientific">Pleuronectes platessa</name>
    <name type="common">European plaice</name>
    <dbReference type="NCBI Taxonomy" id="8262"/>
    <lineage>
        <taxon>Eukaryota</taxon>
        <taxon>Metazoa</taxon>
        <taxon>Chordata</taxon>
        <taxon>Craniata</taxon>
        <taxon>Vertebrata</taxon>
        <taxon>Euteleostomi</taxon>
        <taxon>Actinopterygii</taxon>
        <taxon>Neopterygii</taxon>
        <taxon>Teleostei</taxon>
        <taxon>Neoteleostei</taxon>
        <taxon>Acanthomorphata</taxon>
        <taxon>Carangaria</taxon>
        <taxon>Pleuronectiformes</taxon>
        <taxon>Pleuronectoidei</taxon>
        <taxon>Pleuronectidae</taxon>
        <taxon>Pleuronectes</taxon>
    </lineage>
</organism>
<keyword evidence="3" id="KW-1185">Reference proteome</keyword>
<proteinExistence type="predicted"/>
<name>A0A9N7YUC7_PLEPL</name>
<feature type="compositionally biased region" description="Basic residues" evidence="1">
    <location>
        <begin position="1"/>
        <end position="15"/>
    </location>
</feature>
<accession>A0A9N7YUC7</accession>
<evidence type="ECO:0000313" key="2">
    <source>
        <dbReference type="EMBL" id="CAB1437610.1"/>
    </source>
</evidence>
<protein>
    <submittedName>
        <fullName evidence="2">Uncharacterized protein</fullName>
    </submittedName>
</protein>
<feature type="compositionally biased region" description="Basic residues" evidence="1">
    <location>
        <begin position="131"/>
        <end position="140"/>
    </location>
</feature>
<feature type="region of interest" description="Disordered" evidence="1">
    <location>
        <begin position="1"/>
        <end position="140"/>
    </location>
</feature>
<reference evidence="2" key="1">
    <citation type="submission" date="2020-03" db="EMBL/GenBank/DDBJ databases">
        <authorList>
            <person name="Weist P."/>
        </authorList>
    </citation>
    <scope>NUCLEOTIDE SEQUENCE</scope>
</reference>
<dbReference type="AlphaFoldDB" id="A0A9N7YUC7"/>
<dbReference type="EMBL" id="CADEAL010002046">
    <property type="protein sequence ID" value="CAB1437610.1"/>
    <property type="molecule type" value="Genomic_DNA"/>
</dbReference>
<dbReference type="Proteomes" id="UP001153269">
    <property type="component" value="Unassembled WGS sequence"/>
</dbReference>
<gene>
    <name evidence="2" type="ORF">PLEPLA_LOCUS25648</name>
</gene>